<dbReference type="STRING" id="882083.SacmaDRAFT_2409"/>
<accession>H5WXQ2</accession>
<dbReference type="SUPFAM" id="SSF51338">
    <property type="entry name" value="Composite domain of metallo-dependent hydrolases"/>
    <property type="match status" value="1"/>
</dbReference>
<dbReference type="InterPro" id="IPR032466">
    <property type="entry name" value="Metal_Hydrolase"/>
</dbReference>
<dbReference type="SUPFAM" id="SSF51556">
    <property type="entry name" value="Metallo-dependent hydrolases"/>
    <property type="match status" value="1"/>
</dbReference>
<proteinExistence type="predicted"/>
<dbReference type="HOGENOM" id="CLU_009942_6_1_11"/>
<evidence type="ECO:0000313" key="3">
    <source>
        <dbReference type="Proteomes" id="UP000004926"/>
    </source>
</evidence>
<gene>
    <name evidence="2" type="ORF">SacmaDRAFT_2409</name>
</gene>
<dbReference type="InterPro" id="IPR011059">
    <property type="entry name" value="Metal-dep_hydrolase_composite"/>
</dbReference>
<dbReference type="eggNOG" id="COG1574">
    <property type="taxonomic scope" value="Bacteria"/>
</dbReference>
<dbReference type="OrthoDB" id="3451205at2"/>
<dbReference type="InterPro" id="IPR013108">
    <property type="entry name" value="Amidohydro_3"/>
</dbReference>
<keyword evidence="3" id="KW-1185">Reference proteome</keyword>
<dbReference type="GO" id="GO:0016810">
    <property type="term" value="F:hydrolase activity, acting on carbon-nitrogen (but not peptide) bonds"/>
    <property type="evidence" value="ECO:0007669"/>
    <property type="project" value="InterPro"/>
</dbReference>
<evidence type="ECO:0000259" key="1">
    <source>
        <dbReference type="Pfam" id="PF07969"/>
    </source>
</evidence>
<protein>
    <submittedName>
        <fullName evidence="2">Putative TIM-barrel fold metal-dependent hydrolase</fullName>
    </submittedName>
</protein>
<reference evidence="2 3" key="1">
    <citation type="journal article" date="2012" name="Stand. Genomic Sci.">
        <title>Genome sequence of the ocean sediment bacterium Saccharomonospora marina type strain (XMU15(T)).</title>
        <authorList>
            <person name="Klenk H.P."/>
            <person name="Lu M."/>
            <person name="Lucas S."/>
            <person name="Lapidus A."/>
            <person name="Copeland A."/>
            <person name="Pitluck S."/>
            <person name="Goodwin L.A."/>
            <person name="Han C."/>
            <person name="Tapia R."/>
            <person name="Brambilla E.M."/>
            <person name="Potter G."/>
            <person name="Land M."/>
            <person name="Ivanova N."/>
            <person name="Rohde M."/>
            <person name="Goker M."/>
            <person name="Detter J.C."/>
            <person name="Li W.J."/>
            <person name="Kyrpides N.C."/>
            <person name="Woyke T."/>
        </authorList>
    </citation>
    <scope>NUCLEOTIDE SEQUENCE [LARGE SCALE GENOMIC DNA]</scope>
    <source>
        <strain evidence="2 3">XMU15</strain>
    </source>
</reference>
<dbReference type="PANTHER" id="PTHR22642:SF2">
    <property type="entry name" value="PROTEIN LONG AFTER FAR-RED 3"/>
    <property type="match status" value="1"/>
</dbReference>
<dbReference type="InterPro" id="IPR033932">
    <property type="entry name" value="YtcJ-like"/>
</dbReference>
<dbReference type="Gene3D" id="3.10.310.70">
    <property type="match status" value="1"/>
</dbReference>
<dbReference type="Gene3D" id="3.20.20.140">
    <property type="entry name" value="Metal-dependent hydrolases"/>
    <property type="match status" value="1"/>
</dbReference>
<keyword evidence="2" id="KW-0378">Hydrolase</keyword>
<evidence type="ECO:0000313" key="2">
    <source>
        <dbReference type="EMBL" id="EHR50655.1"/>
    </source>
</evidence>
<feature type="domain" description="Amidohydrolase 3" evidence="1">
    <location>
        <begin position="54"/>
        <end position="548"/>
    </location>
</feature>
<organism evidence="2 3">
    <name type="scientific">Saccharomonospora marina XMU15</name>
    <dbReference type="NCBI Taxonomy" id="882083"/>
    <lineage>
        <taxon>Bacteria</taxon>
        <taxon>Bacillati</taxon>
        <taxon>Actinomycetota</taxon>
        <taxon>Actinomycetes</taxon>
        <taxon>Pseudonocardiales</taxon>
        <taxon>Pseudonocardiaceae</taxon>
        <taxon>Saccharomonospora</taxon>
    </lineage>
</organism>
<dbReference type="Proteomes" id="UP000004926">
    <property type="component" value="Chromosome"/>
</dbReference>
<dbReference type="Pfam" id="PF07969">
    <property type="entry name" value="Amidohydro_3"/>
    <property type="match status" value="1"/>
</dbReference>
<dbReference type="EMBL" id="CM001439">
    <property type="protein sequence ID" value="EHR50655.1"/>
    <property type="molecule type" value="Genomic_DNA"/>
</dbReference>
<dbReference type="Gene3D" id="2.30.40.10">
    <property type="entry name" value="Urease, subunit C, domain 1"/>
    <property type="match status" value="1"/>
</dbReference>
<sequence length="555" mass="59724">MTETRADLVVTAGRIWTQDPRRPWAEALAVRNGVLVAVGTTAEVLPLAGPATIVRDLGGAMVMPGLIDGHVHLNLGGSQAAFELPLLPTDELDTVLEKVRRWALDLEPGEWVVGGIVGSTVLDGLTDGDVLKRLDEAAGGRPVMLRDDTMHNRWVSSRALEAMGVTVDSPDPKGGRYVRDARGRFTGVLHESASGRAEAAFARSVTDPESRTATAMRKAIEILGGYGVTSVQEAATMLRPATALHKLEVAGELNVRAVLSAPVRPFLEEGVVGEDLIARLAELRGELVRPDFVKIVLDGVPMTRTTALLSPYKCHHGGAEPFHGEIYWTLDDLSDQLLRCAELGLGAKLHATGDASVRRVLDAAERLRARTGSGIRLQIAHTEFVHRDDVARFAELDVVADLSPYIWYPSVIQQSISAQVDEELVDTSWPVRDLLDSGALVAAGSDWPCAAPTPHPWTGLETLVTRRNPDERFPGALNPGQAVSLPEALAAFTTNPARAMGIGDIAGRLAPGFAADFIVLDRNLFDIDPGEIHATTVEQTYFGGRLVHDREASRS</sequence>
<dbReference type="CDD" id="cd01300">
    <property type="entry name" value="YtcJ_like"/>
    <property type="match status" value="1"/>
</dbReference>
<name>H5WXQ2_9PSEU</name>
<dbReference type="RefSeq" id="WP_009154040.1">
    <property type="nucleotide sequence ID" value="NZ_CM001439.1"/>
</dbReference>
<dbReference type="AlphaFoldDB" id="H5WXQ2"/>
<dbReference type="PANTHER" id="PTHR22642">
    <property type="entry name" value="IMIDAZOLONEPROPIONASE"/>
    <property type="match status" value="1"/>
</dbReference>